<evidence type="ECO:0000256" key="1">
    <source>
        <dbReference type="ARBA" id="ARBA00003871"/>
    </source>
</evidence>
<dbReference type="InterPro" id="IPR036928">
    <property type="entry name" value="AS_sf"/>
</dbReference>
<evidence type="ECO:0000259" key="4">
    <source>
        <dbReference type="Pfam" id="PF01425"/>
    </source>
</evidence>
<evidence type="ECO:0000313" key="5">
    <source>
        <dbReference type="EMBL" id="MFC4625212.1"/>
    </source>
</evidence>
<gene>
    <name evidence="5" type="ORF">ACFO1V_08255</name>
</gene>
<evidence type="ECO:0000256" key="3">
    <source>
        <dbReference type="ARBA" id="ARBA00021874"/>
    </source>
</evidence>
<dbReference type="PROSITE" id="PS00571">
    <property type="entry name" value="AMIDASES"/>
    <property type="match status" value="1"/>
</dbReference>
<dbReference type="RefSeq" id="WP_374829540.1">
    <property type="nucleotide sequence ID" value="NZ_JBHEEZ010000001.1"/>
</dbReference>
<organism evidence="5 6">
    <name type="scientific">Daeguia caeni</name>
    <dbReference type="NCBI Taxonomy" id="439612"/>
    <lineage>
        <taxon>Bacteria</taxon>
        <taxon>Pseudomonadati</taxon>
        <taxon>Pseudomonadota</taxon>
        <taxon>Alphaproteobacteria</taxon>
        <taxon>Hyphomicrobiales</taxon>
        <taxon>Brucellaceae</taxon>
        <taxon>Daeguia</taxon>
    </lineage>
</organism>
<dbReference type="SUPFAM" id="SSF75304">
    <property type="entry name" value="Amidase signature (AS) enzymes"/>
    <property type="match status" value="1"/>
</dbReference>
<dbReference type="Proteomes" id="UP001596042">
    <property type="component" value="Unassembled WGS sequence"/>
</dbReference>
<name>A0ABV9H6D1_9HYPH</name>
<proteinExistence type="inferred from homology"/>
<comment type="caution">
    <text evidence="5">The sequence shown here is derived from an EMBL/GenBank/DDBJ whole genome shotgun (WGS) entry which is preliminary data.</text>
</comment>
<dbReference type="Gene3D" id="3.90.1300.10">
    <property type="entry name" value="Amidase signature (AS) domain"/>
    <property type="match status" value="1"/>
</dbReference>
<reference evidence="6" key="1">
    <citation type="journal article" date="2019" name="Int. J. Syst. Evol. Microbiol.">
        <title>The Global Catalogue of Microorganisms (GCM) 10K type strain sequencing project: providing services to taxonomists for standard genome sequencing and annotation.</title>
        <authorList>
            <consortium name="The Broad Institute Genomics Platform"/>
            <consortium name="The Broad Institute Genome Sequencing Center for Infectious Disease"/>
            <person name="Wu L."/>
            <person name="Ma J."/>
        </authorList>
    </citation>
    <scope>NUCLEOTIDE SEQUENCE [LARGE SCALE GENOMIC DNA]</scope>
    <source>
        <strain evidence="6">CGMCC 1.15731</strain>
    </source>
</reference>
<feature type="domain" description="Amidase" evidence="4">
    <location>
        <begin position="30"/>
        <end position="456"/>
    </location>
</feature>
<protein>
    <recommendedName>
        <fullName evidence="3">Indoleacetamide hydrolase</fullName>
    </recommendedName>
</protein>
<dbReference type="InterPro" id="IPR023631">
    <property type="entry name" value="Amidase_dom"/>
</dbReference>
<sequence>MDIETYRRLDGLELASLLKRREVTPLELMEIALKLGERFQPALNALCHVDADLGRKLAKEATEKGAFGALPFLLKDSGLASTTLKGSMGSRLFAGMGSAVNATLTERFVAAGFLPYGRTTVPEFCMAPTTEAVVYGGPTRNPWDLTRSSGGSSGGAAAAVAAGIVPVAHGNDGGGSIRIPASCCGVYGLKPSRGLVPFGPLRGEGWGGLACDGVLSRTVRDTAAVMDAIAGMERGQPYAAPFRPKSYLELLERPFEQPLRIARWSKAWDDIVISPENIEALDHATRVLEGLGHEVIEAELPPIKYASFIDSLIDVMAANVAVTVGGVLRGRPNADLRELLEPAILDAYQIGRNMPAERYVLAITRFHNIGRSLENYIADYDFILTPTLTEPPVKLDEISMQNDFRSFRKRAGRYTTFLAILNASGQPAANIPLHRNADGLPIGVQLIAPFGGEADLMRLSAQMELAEPWSHYLPEIPE</sequence>
<evidence type="ECO:0000256" key="2">
    <source>
        <dbReference type="ARBA" id="ARBA00009199"/>
    </source>
</evidence>
<dbReference type="InterPro" id="IPR020556">
    <property type="entry name" value="Amidase_CS"/>
</dbReference>
<accession>A0ABV9H6D1</accession>
<dbReference type="PANTHER" id="PTHR11895:SF7">
    <property type="entry name" value="GLUTAMYL-TRNA(GLN) AMIDOTRANSFERASE SUBUNIT A, MITOCHONDRIAL"/>
    <property type="match status" value="1"/>
</dbReference>
<comment type="function">
    <text evidence="1">Hydrolyzes indole-3-acetamide (IAM) into indole-3-acetic acid (IAA).</text>
</comment>
<dbReference type="InterPro" id="IPR000120">
    <property type="entry name" value="Amidase"/>
</dbReference>
<evidence type="ECO:0000313" key="6">
    <source>
        <dbReference type="Proteomes" id="UP001596042"/>
    </source>
</evidence>
<dbReference type="Pfam" id="PF01425">
    <property type="entry name" value="Amidase"/>
    <property type="match status" value="1"/>
</dbReference>
<dbReference type="PANTHER" id="PTHR11895">
    <property type="entry name" value="TRANSAMIDASE"/>
    <property type="match status" value="1"/>
</dbReference>
<dbReference type="EMBL" id="JBHSEL010000053">
    <property type="protein sequence ID" value="MFC4625212.1"/>
    <property type="molecule type" value="Genomic_DNA"/>
</dbReference>
<keyword evidence="6" id="KW-1185">Reference proteome</keyword>
<comment type="similarity">
    <text evidence="2">Belongs to the amidase family.</text>
</comment>